<accession>A0A0H4PF50</accession>
<protein>
    <recommendedName>
        <fullName evidence="3">Lipoprotein</fullName>
    </recommendedName>
</protein>
<proteinExistence type="predicted"/>
<dbReference type="OrthoDB" id="833511at2"/>
<dbReference type="Proteomes" id="UP000036520">
    <property type="component" value="Chromosome"/>
</dbReference>
<gene>
    <name evidence="1" type="ORF">CA2015_3714</name>
</gene>
<dbReference type="PROSITE" id="PS51257">
    <property type="entry name" value="PROKAR_LIPOPROTEIN"/>
    <property type="match status" value="1"/>
</dbReference>
<sequence length="382" mass="44211">MRLLFIGIALAFLFSSCSKNTEKENEFSDQLSFSLDTVYVDPGDEILYLQDNLYLTDLSADKSYLINFNRKDLIAERINLNELKLEKLIPFEKEGPNGTPPYFSAFSLNLNEQLMVWSYQFYSIFDQNAKKVRDLGLEKIAVDYLAGSEFYPKMIFEDPIQPDRLLGVFIDWKENGYFILDFDLKRKEFKKTNLPEMNKLQEYSTDIILDGQSVGSYGVGVYAIATNGNIILTNNAFNEAVIYDTNKDSTYVKNWDTPLLGARKNYTPPKQVDYSSGEKEEVMRNSMEEIDYGKLIWDEAEKRFYRFSNKQQFGEEKTKSGRYIATGADVYLNIFDENLNILAETLVPQLNAPPKKHFVKDGKIWIFENIDDEMAFVQLTIE</sequence>
<evidence type="ECO:0008006" key="3">
    <source>
        <dbReference type="Google" id="ProtNLM"/>
    </source>
</evidence>
<organism evidence="1 2">
    <name type="scientific">Cyclobacterium amurskyense</name>
    <dbReference type="NCBI Taxonomy" id="320787"/>
    <lineage>
        <taxon>Bacteria</taxon>
        <taxon>Pseudomonadati</taxon>
        <taxon>Bacteroidota</taxon>
        <taxon>Cytophagia</taxon>
        <taxon>Cytophagales</taxon>
        <taxon>Cyclobacteriaceae</taxon>
        <taxon>Cyclobacterium</taxon>
    </lineage>
</organism>
<dbReference type="KEGG" id="camu:CA2015_3714"/>
<keyword evidence="2" id="KW-1185">Reference proteome</keyword>
<reference evidence="1 2" key="1">
    <citation type="submission" date="2015-07" db="EMBL/GenBank/DDBJ databases">
        <authorList>
            <person name="Kim K.M."/>
        </authorList>
    </citation>
    <scope>NUCLEOTIDE SEQUENCE [LARGE SCALE GENOMIC DNA]</scope>
    <source>
        <strain evidence="1 2">KCTC 12363</strain>
    </source>
</reference>
<dbReference type="EMBL" id="CP012040">
    <property type="protein sequence ID" value="AKP53091.1"/>
    <property type="molecule type" value="Genomic_DNA"/>
</dbReference>
<name>A0A0H4PF50_9BACT</name>
<dbReference type="Pfam" id="PF13970">
    <property type="entry name" value="DUF4221"/>
    <property type="match status" value="1"/>
</dbReference>
<evidence type="ECO:0000313" key="2">
    <source>
        <dbReference type="Proteomes" id="UP000036520"/>
    </source>
</evidence>
<dbReference type="AlphaFoldDB" id="A0A0H4PF50"/>
<dbReference type="RefSeq" id="WP_048643233.1">
    <property type="nucleotide sequence ID" value="NZ_CP012040.1"/>
</dbReference>
<evidence type="ECO:0000313" key="1">
    <source>
        <dbReference type="EMBL" id="AKP53091.1"/>
    </source>
</evidence>
<dbReference type="InterPro" id="IPR025316">
    <property type="entry name" value="DUF4221"/>
</dbReference>